<dbReference type="Proteomes" id="UP000325780">
    <property type="component" value="Unassembled WGS sequence"/>
</dbReference>
<keyword evidence="3" id="KW-1185">Reference proteome</keyword>
<keyword evidence="1" id="KW-0812">Transmembrane</keyword>
<sequence length="82" mass="8224">MLPGGGRRAQGQMIGVIISIGINLQVVSAASIRAIVNIGAFLRGGGDIVGLVLFLLGVLGSGMLISGGGYAGARPDVCRWMG</sequence>
<evidence type="ECO:0000313" key="2">
    <source>
        <dbReference type="EMBL" id="KAE8148734.1"/>
    </source>
</evidence>
<evidence type="ECO:0000313" key="3">
    <source>
        <dbReference type="Proteomes" id="UP000325780"/>
    </source>
</evidence>
<reference evidence="2 3" key="1">
    <citation type="submission" date="2019-04" db="EMBL/GenBank/DDBJ databases">
        <title>Friends and foes A comparative genomics study of 23 Aspergillus species from section Flavi.</title>
        <authorList>
            <consortium name="DOE Joint Genome Institute"/>
            <person name="Kjaerbolling I."/>
            <person name="Vesth T."/>
            <person name="Frisvad J.C."/>
            <person name="Nybo J.L."/>
            <person name="Theobald S."/>
            <person name="Kildgaard S."/>
            <person name="Isbrandt T."/>
            <person name="Kuo A."/>
            <person name="Sato A."/>
            <person name="Lyhne E.K."/>
            <person name="Kogle M.E."/>
            <person name="Wiebenga A."/>
            <person name="Kun R.S."/>
            <person name="Lubbers R.J."/>
            <person name="Makela M.R."/>
            <person name="Barry K."/>
            <person name="Chovatia M."/>
            <person name="Clum A."/>
            <person name="Daum C."/>
            <person name="Haridas S."/>
            <person name="He G."/>
            <person name="LaButti K."/>
            <person name="Lipzen A."/>
            <person name="Mondo S."/>
            <person name="Riley R."/>
            <person name="Salamov A."/>
            <person name="Simmons B.A."/>
            <person name="Magnuson J.K."/>
            <person name="Henrissat B."/>
            <person name="Mortensen U.H."/>
            <person name="Larsen T.O."/>
            <person name="Devries R.P."/>
            <person name="Grigoriev I.V."/>
            <person name="Machida M."/>
            <person name="Baker S.E."/>
            <person name="Andersen M.R."/>
        </authorList>
    </citation>
    <scope>NUCLEOTIDE SEQUENCE [LARGE SCALE GENOMIC DNA]</scope>
    <source>
        <strain evidence="2 3">IBT 18842</strain>
    </source>
</reference>
<keyword evidence="1" id="KW-0472">Membrane</keyword>
<proteinExistence type="predicted"/>
<accession>A0A5N6TR38</accession>
<feature type="transmembrane region" description="Helical" evidence="1">
    <location>
        <begin position="12"/>
        <end position="36"/>
    </location>
</feature>
<dbReference type="EMBL" id="ML742148">
    <property type="protein sequence ID" value="KAE8148734.1"/>
    <property type="molecule type" value="Genomic_DNA"/>
</dbReference>
<gene>
    <name evidence="2" type="ORF">BDV25DRAFT_157687</name>
</gene>
<organism evidence="2 3">
    <name type="scientific">Aspergillus avenaceus</name>
    <dbReference type="NCBI Taxonomy" id="36643"/>
    <lineage>
        <taxon>Eukaryota</taxon>
        <taxon>Fungi</taxon>
        <taxon>Dikarya</taxon>
        <taxon>Ascomycota</taxon>
        <taxon>Pezizomycotina</taxon>
        <taxon>Eurotiomycetes</taxon>
        <taxon>Eurotiomycetidae</taxon>
        <taxon>Eurotiales</taxon>
        <taxon>Aspergillaceae</taxon>
        <taxon>Aspergillus</taxon>
        <taxon>Aspergillus subgen. Circumdati</taxon>
    </lineage>
</organism>
<protein>
    <submittedName>
        <fullName evidence="2">Uncharacterized protein</fullName>
    </submittedName>
</protein>
<feature type="transmembrane region" description="Helical" evidence="1">
    <location>
        <begin position="48"/>
        <end position="73"/>
    </location>
</feature>
<evidence type="ECO:0000256" key="1">
    <source>
        <dbReference type="SAM" id="Phobius"/>
    </source>
</evidence>
<dbReference type="AlphaFoldDB" id="A0A5N6TR38"/>
<name>A0A5N6TR38_ASPAV</name>
<keyword evidence="1" id="KW-1133">Transmembrane helix</keyword>